<evidence type="ECO:0008006" key="3">
    <source>
        <dbReference type="Google" id="ProtNLM"/>
    </source>
</evidence>
<dbReference type="CDD" id="cd02440">
    <property type="entry name" value="AdoMet_MTases"/>
    <property type="match status" value="1"/>
</dbReference>
<gene>
    <name evidence="1" type="ORF">C8N25_10922</name>
</gene>
<dbReference type="AlphaFoldDB" id="A0A3E0DUZ0"/>
<organism evidence="1 2">
    <name type="scientific">Algoriphagus antarcticus</name>
    <dbReference type="NCBI Taxonomy" id="238540"/>
    <lineage>
        <taxon>Bacteria</taxon>
        <taxon>Pseudomonadati</taxon>
        <taxon>Bacteroidota</taxon>
        <taxon>Cytophagia</taxon>
        <taxon>Cytophagales</taxon>
        <taxon>Cyclobacteriaceae</taxon>
        <taxon>Algoriphagus</taxon>
    </lineage>
</organism>
<comment type="caution">
    <text evidence="1">The sequence shown here is derived from an EMBL/GenBank/DDBJ whole genome shotgun (WGS) entry which is preliminary data.</text>
</comment>
<protein>
    <recommendedName>
        <fullName evidence="3">Methyltransferase family protein</fullName>
    </recommendedName>
</protein>
<dbReference type="Proteomes" id="UP000256405">
    <property type="component" value="Unassembled WGS sequence"/>
</dbReference>
<reference evidence="1 2" key="1">
    <citation type="submission" date="2018-08" db="EMBL/GenBank/DDBJ databases">
        <title>Genomic Encyclopedia of Archaeal and Bacterial Type Strains, Phase II (KMG-II): from individual species to whole genera.</title>
        <authorList>
            <person name="Goeker M."/>
        </authorList>
    </citation>
    <scope>NUCLEOTIDE SEQUENCE [LARGE SCALE GENOMIC DNA]</scope>
    <source>
        <strain evidence="1 2">DSM 15986</strain>
    </source>
</reference>
<keyword evidence="2" id="KW-1185">Reference proteome</keyword>
<accession>A0A3E0DUZ0</accession>
<evidence type="ECO:0000313" key="1">
    <source>
        <dbReference type="EMBL" id="REG88407.1"/>
    </source>
</evidence>
<proteinExistence type="predicted"/>
<sequence>MAIWNLAWLIIITLCDFFHYARFHIKVFWSLFHSFKLVKDHYNFLAPFYNRLSKLVFADQLMQAKSYFVENLSKKRLLIIGGGDGLDYQDFQSQLSGEYWEISHAMLSKAKVNLAESNLTFHLDFFQAEKGNLFDEVWLHFVLDTMEDEEIVDFLEEIRKSMTAQGRIYLADFFPPKNTYQRFMNRSMILFFRITANHKRTNLPDYEGIFLAQNWVKNAEKEFLGGWMKAQVWKSHANIG</sequence>
<evidence type="ECO:0000313" key="2">
    <source>
        <dbReference type="Proteomes" id="UP000256405"/>
    </source>
</evidence>
<name>A0A3E0DUZ0_9BACT</name>
<dbReference type="SUPFAM" id="SSF53335">
    <property type="entry name" value="S-adenosyl-L-methionine-dependent methyltransferases"/>
    <property type="match status" value="1"/>
</dbReference>
<dbReference type="Gene3D" id="3.40.50.150">
    <property type="entry name" value="Vaccinia Virus protein VP39"/>
    <property type="match status" value="1"/>
</dbReference>
<dbReference type="InterPro" id="IPR029063">
    <property type="entry name" value="SAM-dependent_MTases_sf"/>
</dbReference>
<dbReference type="EMBL" id="QUNF01000009">
    <property type="protein sequence ID" value="REG88407.1"/>
    <property type="molecule type" value="Genomic_DNA"/>
</dbReference>